<evidence type="ECO:0000256" key="6">
    <source>
        <dbReference type="SAM" id="Phobius"/>
    </source>
</evidence>
<evidence type="ECO:0000313" key="8">
    <source>
        <dbReference type="Proteomes" id="UP000004980"/>
    </source>
</evidence>
<keyword evidence="4 6" id="KW-1133">Transmembrane helix</keyword>
<keyword evidence="3 6" id="KW-0812">Transmembrane</keyword>
<evidence type="ECO:0000256" key="2">
    <source>
        <dbReference type="ARBA" id="ARBA00008333"/>
    </source>
</evidence>
<comment type="caution">
    <text evidence="7">The sequence shown here is derived from an EMBL/GenBank/DDBJ whole genome shotgun (WGS) entry which is preliminary data.</text>
</comment>
<dbReference type="PANTHER" id="PTHR31632">
    <property type="entry name" value="IRON TRANSPORTER FTH1"/>
    <property type="match status" value="1"/>
</dbReference>
<feature type="transmembrane region" description="Helical" evidence="6">
    <location>
        <begin position="74"/>
        <end position="93"/>
    </location>
</feature>
<feature type="transmembrane region" description="Helical" evidence="6">
    <location>
        <begin position="155"/>
        <end position="178"/>
    </location>
</feature>
<evidence type="ECO:0000256" key="3">
    <source>
        <dbReference type="ARBA" id="ARBA00022692"/>
    </source>
</evidence>
<evidence type="ECO:0000256" key="5">
    <source>
        <dbReference type="ARBA" id="ARBA00023136"/>
    </source>
</evidence>
<evidence type="ECO:0000256" key="1">
    <source>
        <dbReference type="ARBA" id="ARBA00004141"/>
    </source>
</evidence>
<sequence>MNAYLIMLSTALIVFREVLEAALVVSIVLAATKGVAHRGWWVSGGLLGGIIGAGLIAVFADAISSWASGMGQEVFNACVMFVAVVMLGWHSVWMGKHSREMAKQIAAVGKAVAAGSRPLTGLAVVVGVAVLREGSETVLFLYGIAVGEPGQTPQMALGALLGVAGGVGLGAGMYAGLLQIPLKRLFSVTNALIVLLAAGMASQGIGYLVSAGLLPSLGDAMWDTSWLLAETSVVGKMLHALIGYTARPAGIQIAGYLATLAIIVALSRVVGRVHGAGGQARHST</sequence>
<comment type="similarity">
    <text evidence="2">Belongs to the oxidase-dependent Fe transporter (OFeT) (TC 9.A.10.1) family.</text>
</comment>
<name>A0ABN0FPZ6_9BURK</name>
<evidence type="ECO:0000313" key="7">
    <source>
        <dbReference type="EMBL" id="EIN00844.1"/>
    </source>
</evidence>
<reference evidence="7 8" key="1">
    <citation type="journal article" date="2012" name="J. Bacteriol.">
        <title>Draft Genome Sequence of the Soil Bacterium Burkholderia terrae Strain BS001, Which Interacts with Fungal Surface Structures.</title>
        <authorList>
            <person name="Nazir R."/>
            <person name="Hansen M.A."/>
            <person name="Sorensen S."/>
            <person name="van Elsas J.D."/>
        </authorList>
    </citation>
    <scope>NUCLEOTIDE SEQUENCE [LARGE SCALE GENOMIC DNA]</scope>
    <source>
        <strain evidence="7 8">BS001</strain>
    </source>
</reference>
<dbReference type="Pfam" id="PF03239">
    <property type="entry name" value="FTR1"/>
    <property type="match status" value="1"/>
</dbReference>
<feature type="transmembrane region" description="Helical" evidence="6">
    <location>
        <begin position="253"/>
        <end position="271"/>
    </location>
</feature>
<dbReference type="EMBL" id="AKAU01000076">
    <property type="protein sequence ID" value="EIN00844.1"/>
    <property type="molecule type" value="Genomic_DNA"/>
</dbReference>
<accession>A0ABN0FPZ6</accession>
<dbReference type="PANTHER" id="PTHR31632:SF2">
    <property type="entry name" value="PLASMA MEMBRANE IRON PERMEASE"/>
    <property type="match status" value="1"/>
</dbReference>
<proteinExistence type="inferred from homology"/>
<feature type="transmembrane region" description="Helical" evidence="6">
    <location>
        <begin position="40"/>
        <end position="62"/>
    </location>
</feature>
<comment type="subcellular location">
    <subcellularLocation>
        <location evidence="1">Membrane</location>
        <topology evidence="1">Multi-pass membrane protein</topology>
    </subcellularLocation>
</comment>
<keyword evidence="8" id="KW-1185">Reference proteome</keyword>
<gene>
    <name evidence="7" type="ORF">WQE_13241</name>
</gene>
<organism evidence="7 8">
    <name type="scientific">Paraburkholderia hospita</name>
    <dbReference type="NCBI Taxonomy" id="169430"/>
    <lineage>
        <taxon>Bacteria</taxon>
        <taxon>Pseudomonadati</taxon>
        <taxon>Pseudomonadota</taxon>
        <taxon>Betaproteobacteria</taxon>
        <taxon>Burkholderiales</taxon>
        <taxon>Burkholderiaceae</taxon>
        <taxon>Paraburkholderia</taxon>
    </lineage>
</organism>
<dbReference type="InterPro" id="IPR004923">
    <property type="entry name" value="FTR1/Fip1/EfeU"/>
</dbReference>
<protein>
    <submittedName>
        <fullName evidence="7">FTR1 family iron permease</fullName>
    </submittedName>
</protein>
<evidence type="ECO:0000256" key="4">
    <source>
        <dbReference type="ARBA" id="ARBA00022989"/>
    </source>
</evidence>
<keyword evidence="5 6" id="KW-0472">Membrane</keyword>
<feature type="transmembrane region" description="Helical" evidence="6">
    <location>
        <begin position="190"/>
        <end position="214"/>
    </location>
</feature>
<dbReference type="Proteomes" id="UP000004980">
    <property type="component" value="Unassembled WGS sequence"/>
</dbReference>